<dbReference type="InterPro" id="IPR003960">
    <property type="entry name" value="ATPase_AAA_CS"/>
</dbReference>
<reference evidence="10" key="1">
    <citation type="submission" date="2020-01" db="EMBL/GenBank/DDBJ databases">
        <title>Genome sequence of Kobresia littledalei, the first chromosome-level genome in the family Cyperaceae.</title>
        <authorList>
            <person name="Qu G."/>
        </authorList>
    </citation>
    <scope>NUCLEOTIDE SEQUENCE</scope>
    <source>
        <strain evidence="10">C.B.Clarke</strain>
        <tissue evidence="10">Leaf</tissue>
    </source>
</reference>
<sequence length="498" mass="56101">MASSGTSTKTLILSAATSAAASAFFLREFVPSSIQDQVFSAFNGLLYRLSNQLTIVVEESEGYTPNRMYKAAETYLASAVVPSASTARRLRVNVSYDDDETGGDPDSTDVRSAAVQITIDKGEEVVDFYKGVKFLWRVAIRESNRNSGVRNRGRFRFFYDHGGPTEVKYYELTFHKRYRDFAIKSYLPHILDQAKAIRDEAKILKLYTNNEEQMWSPVKLRHPATFDAVAMDGKKKQALIDDLSRFVQRKEYYKRIGKAWKRGYLLYGPPGTGKSTLIAAMANFLRFDIYDLELTEVRSNAVLRSLLINTSSRSILVIEDIDCSAELQQRDKEKKSKPKEEGSPNDDESKVTLSGLLNFVDGLWSSCGDERIIIFTTNYKDRLDPALLRPGRMDMHIHMGYCDSAGFRVLASNYHSLKEHPLFAEIDSLIETVEVTPAEVAEALMRSDDVEIALKGLIKLLTDKRREADEAKKKEEDASTSVKQGCQEEITAELSGSE</sequence>
<dbReference type="AlphaFoldDB" id="A0A833RCW6"/>
<evidence type="ECO:0000313" key="10">
    <source>
        <dbReference type="EMBL" id="KAF3332753.1"/>
    </source>
</evidence>
<evidence type="ECO:0000256" key="5">
    <source>
        <dbReference type="ARBA" id="ARBA00022842"/>
    </source>
</evidence>
<comment type="cofactor">
    <cofactor evidence="1">
        <name>Mg(2+)</name>
        <dbReference type="ChEBI" id="CHEBI:18420"/>
    </cofactor>
</comment>
<dbReference type="InterPro" id="IPR058017">
    <property type="entry name" value="At3g28540-like_C"/>
</dbReference>
<keyword evidence="4 7" id="KW-0067">ATP-binding</keyword>
<keyword evidence="5" id="KW-0460">Magnesium</keyword>
<accession>A0A833RCW6</accession>
<evidence type="ECO:0000313" key="11">
    <source>
        <dbReference type="Proteomes" id="UP000623129"/>
    </source>
</evidence>
<comment type="caution">
    <text evidence="10">The sequence shown here is derived from an EMBL/GenBank/DDBJ whole genome shotgun (WGS) entry which is preliminary data.</text>
</comment>
<dbReference type="GO" id="GO:0006950">
    <property type="term" value="P:response to stress"/>
    <property type="evidence" value="ECO:0007669"/>
    <property type="project" value="UniProtKB-ARBA"/>
</dbReference>
<dbReference type="InterPro" id="IPR003959">
    <property type="entry name" value="ATPase_AAA_core"/>
</dbReference>
<dbReference type="InterPro" id="IPR027417">
    <property type="entry name" value="P-loop_NTPase"/>
</dbReference>
<keyword evidence="3 7" id="KW-0547">Nucleotide-binding</keyword>
<dbReference type="GO" id="GO:0005524">
    <property type="term" value="F:ATP binding"/>
    <property type="evidence" value="ECO:0007669"/>
    <property type="project" value="UniProtKB-KW"/>
</dbReference>
<dbReference type="EMBL" id="SWLB01000011">
    <property type="protein sequence ID" value="KAF3332753.1"/>
    <property type="molecule type" value="Genomic_DNA"/>
</dbReference>
<keyword evidence="11" id="KW-1185">Reference proteome</keyword>
<evidence type="ECO:0000256" key="8">
    <source>
        <dbReference type="SAM" id="MobiDB-lite"/>
    </source>
</evidence>
<evidence type="ECO:0000256" key="4">
    <source>
        <dbReference type="ARBA" id="ARBA00022840"/>
    </source>
</evidence>
<dbReference type="Gene3D" id="3.40.50.300">
    <property type="entry name" value="P-loop containing nucleotide triphosphate hydrolases"/>
    <property type="match status" value="1"/>
</dbReference>
<dbReference type="FunFam" id="3.40.50.300:FF:001122">
    <property type="entry name" value="AAA-ATPase ASD, mitochondrial"/>
    <property type="match status" value="1"/>
</dbReference>
<evidence type="ECO:0000256" key="1">
    <source>
        <dbReference type="ARBA" id="ARBA00001946"/>
    </source>
</evidence>
<gene>
    <name evidence="10" type="ORF">FCM35_KLT02330</name>
</gene>
<dbReference type="InterPro" id="IPR003593">
    <property type="entry name" value="AAA+_ATPase"/>
</dbReference>
<proteinExistence type="inferred from homology"/>
<comment type="catalytic activity">
    <reaction evidence="6">
        <text>ATP + H2O = ADP + phosphate + H(+)</text>
        <dbReference type="Rhea" id="RHEA:13065"/>
        <dbReference type="ChEBI" id="CHEBI:15377"/>
        <dbReference type="ChEBI" id="CHEBI:15378"/>
        <dbReference type="ChEBI" id="CHEBI:30616"/>
        <dbReference type="ChEBI" id="CHEBI:43474"/>
        <dbReference type="ChEBI" id="CHEBI:456216"/>
    </reaction>
</comment>
<dbReference type="InterPro" id="IPR025753">
    <property type="entry name" value="AAA_N_dom"/>
</dbReference>
<dbReference type="Pfam" id="PF00004">
    <property type="entry name" value="AAA"/>
    <property type="match status" value="1"/>
</dbReference>
<name>A0A833RCW6_9POAL</name>
<dbReference type="CDD" id="cd19510">
    <property type="entry name" value="RecA-like_BCS1"/>
    <property type="match status" value="1"/>
</dbReference>
<evidence type="ECO:0000259" key="9">
    <source>
        <dbReference type="SMART" id="SM00382"/>
    </source>
</evidence>
<evidence type="ECO:0000256" key="6">
    <source>
        <dbReference type="ARBA" id="ARBA00049360"/>
    </source>
</evidence>
<feature type="compositionally biased region" description="Basic and acidic residues" evidence="8">
    <location>
        <begin position="466"/>
        <end position="477"/>
    </location>
</feature>
<comment type="similarity">
    <text evidence="2">Belongs to the AAA ATPase family. BCS1 subfamily.</text>
</comment>
<dbReference type="PROSITE" id="PS00674">
    <property type="entry name" value="AAA"/>
    <property type="match status" value="1"/>
</dbReference>
<dbReference type="Proteomes" id="UP000623129">
    <property type="component" value="Unassembled WGS sequence"/>
</dbReference>
<feature type="domain" description="AAA+ ATPase" evidence="9">
    <location>
        <begin position="260"/>
        <end position="403"/>
    </location>
</feature>
<dbReference type="Pfam" id="PF25568">
    <property type="entry name" value="AAA_lid_At3g28540"/>
    <property type="match status" value="1"/>
</dbReference>
<feature type="region of interest" description="Disordered" evidence="8">
    <location>
        <begin position="466"/>
        <end position="498"/>
    </location>
</feature>
<feature type="region of interest" description="Disordered" evidence="8">
    <location>
        <begin position="328"/>
        <end position="349"/>
    </location>
</feature>
<dbReference type="SUPFAM" id="SSF52540">
    <property type="entry name" value="P-loop containing nucleoside triphosphate hydrolases"/>
    <property type="match status" value="1"/>
</dbReference>
<evidence type="ECO:0000256" key="3">
    <source>
        <dbReference type="ARBA" id="ARBA00022741"/>
    </source>
</evidence>
<dbReference type="PANTHER" id="PTHR23070">
    <property type="entry name" value="BCS1 AAA-TYPE ATPASE"/>
    <property type="match status" value="1"/>
</dbReference>
<dbReference type="Pfam" id="PF14363">
    <property type="entry name" value="AAA_assoc"/>
    <property type="match status" value="1"/>
</dbReference>
<dbReference type="InterPro" id="IPR050747">
    <property type="entry name" value="Mitochondrial_chaperone_BCS1"/>
</dbReference>
<dbReference type="OrthoDB" id="10251412at2759"/>
<dbReference type="Gene3D" id="6.10.280.40">
    <property type="match status" value="1"/>
</dbReference>
<evidence type="ECO:0000256" key="2">
    <source>
        <dbReference type="ARBA" id="ARBA00007448"/>
    </source>
</evidence>
<dbReference type="GO" id="GO:0016887">
    <property type="term" value="F:ATP hydrolysis activity"/>
    <property type="evidence" value="ECO:0007669"/>
    <property type="project" value="InterPro"/>
</dbReference>
<organism evidence="10 11">
    <name type="scientific">Carex littledalei</name>
    <dbReference type="NCBI Taxonomy" id="544730"/>
    <lineage>
        <taxon>Eukaryota</taxon>
        <taxon>Viridiplantae</taxon>
        <taxon>Streptophyta</taxon>
        <taxon>Embryophyta</taxon>
        <taxon>Tracheophyta</taxon>
        <taxon>Spermatophyta</taxon>
        <taxon>Magnoliopsida</taxon>
        <taxon>Liliopsida</taxon>
        <taxon>Poales</taxon>
        <taxon>Cyperaceae</taxon>
        <taxon>Cyperoideae</taxon>
        <taxon>Cariceae</taxon>
        <taxon>Carex</taxon>
        <taxon>Carex subgen. Euthyceras</taxon>
    </lineage>
</organism>
<evidence type="ECO:0000256" key="7">
    <source>
        <dbReference type="RuleBase" id="RU003651"/>
    </source>
</evidence>
<protein>
    <submittedName>
        <fullName evidence="10">Mitochondrial chaperone BCS1</fullName>
    </submittedName>
</protein>
<dbReference type="SMART" id="SM00382">
    <property type="entry name" value="AAA"/>
    <property type="match status" value="1"/>
</dbReference>